<protein>
    <submittedName>
        <fullName evidence="2">Uncharacterized protein</fullName>
    </submittedName>
</protein>
<name>A0AAD7HJS8_9AGAR</name>
<comment type="caution">
    <text evidence="2">The sequence shown here is derived from an EMBL/GenBank/DDBJ whole genome shotgun (WGS) entry which is preliminary data.</text>
</comment>
<evidence type="ECO:0000313" key="3">
    <source>
        <dbReference type="Proteomes" id="UP001215598"/>
    </source>
</evidence>
<keyword evidence="1" id="KW-0732">Signal</keyword>
<evidence type="ECO:0000256" key="1">
    <source>
        <dbReference type="SAM" id="SignalP"/>
    </source>
</evidence>
<gene>
    <name evidence="2" type="ORF">B0H16DRAFT_358738</name>
</gene>
<dbReference type="Proteomes" id="UP001215598">
    <property type="component" value="Unassembled WGS sequence"/>
</dbReference>
<evidence type="ECO:0000313" key="2">
    <source>
        <dbReference type="EMBL" id="KAJ7722344.1"/>
    </source>
</evidence>
<dbReference type="AlphaFoldDB" id="A0AAD7HJS8"/>
<keyword evidence="3" id="KW-1185">Reference proteome</keyword>
<accession>A0AAD7HJS8</accession>
<organism evidence="2 3">
    <name type="scientific">Mycena metata</name>
    <dbReference type="NCBI Taxonomy" id="1033252"/>
    <lineage>
        <taxon>Eukaryota</taxon>
        <taxon>Fungi</taxon>
        <taxon>Dikarya</taxon>
        <taxon>Basidiomycota</taxon>
        <taxon>Agaricomycotina</taxon>
        <taxon>Agaricomycetes</taxon>
        <taxon>Agaricomycetidae</taxon>
        <taxon>Agaricales</taxon>
        <taxon>Marasmiineae</taxon>
        <taxon>Mycenaceae</taxon>
        <taxon>Mycena</taxon>
    </lineage>
</organism>
<proteinExistence type="predicted"/>
<feature type="chain" id="PRO_5042042505" evidence="1">
    <location>
        <begin position="19"/>
        <end position="194"/>
    </location>
</feature>
<sequence length="194" mass="20641">MRFIYATLAAALVHTAASSAVSAVLETRVTPASLDCEEYGKYIGIHDGTGAEYSAGCADLTDACLKLNGTSIWSHAQCVAAATCQGTLGVIILNQCQNHNVAHAASIPNLSGTVYASIVGSVAAAAGDPITQQNYIDFVFGQMSAANVTQWPSYDYVVSNWWNPITSWTATGNSIPYSNFDDWLHYSETDTDTK</sequence>
<feature type="signal peptide" evidence="1">
    <location>
        <begin position="1"/>
        <end position="18"/>
    </location>
</feature>
<dbReference type="EMBL" id="JARKIB010000221">
    <property type="protein sequence ID" value="KAJ7722344.1"/>
    <property type="molecule type" value="Genomic_DNA"/>
</dbReference>
<reference evidence="2" key="1">
    <citation type="submission" date="2023-03" db="EMBL/GenBank/DDBJ databases">
        <title>Massive genome expansion in bonnet fungi (Mycena s.s.) driven by repeated elements and novel gene families across ecological guilds.</title>
        <authorList>
            <consortium name="Lawrence Berkeley National Laboratory"/>
            <person name="Harder C.B."/>
            <person name="Miyauchi S."/>
            <person name="Viragh M."/>
            <person name="Kuo A."/>
            <person name="Thoen E."/>
            <person name="Andreopoulos B."/>
            <person name="Lu D."/>
            <person name="Skrede I."/>
            <person name="Drula E."/>
            <person name="Henrissat B."/>
            <person name="Morin E."/>
            <person name="Kohler A."/>
            <person name="Barry K."/>
            <person name="LaButti K."/>
            <person name="Morin E."/>
            <person name="Salamov A."/>
            <person name="Lipzen A."/>
            <person name="Mereny Z."/>
            <person name="Hegedus B."/>
            <person name="Baldrian P."/>
            <person name="Stursova M."/>
            <person name="Weitz H."/>
            <person name="Taylor A."/>
            <person name="Grigoriev I.V."/>
            <person name="Nagy L.G."/>
            <person name="Martin F."/>
            <person name="Kauserud H."/>
        </authorList>
    </citation>
    <scope>NUCLEOTIDE SEQUENCE</scope>
    <source>
        <strain evidence="2">CBHHK182m</strain>
    </source>
</reference>